<name>A0A4Y2JMK4_ARAVE</name>
<organism evidence="1 2">
    <name type="scientific">Araneus ventricosus</name>
    <name type="common">Orbweaver spider</name>
    <name type="synonym">Epeira ventricosa</name>
    <dbReference type="NCBI Taxonomy" id="182803"/>
    <lineage>
        <taxon>Eukaryota</taxon>
        <taxon>Metazoa</taxon>
        <taxon>Ecdysozoa</taxon>
        <taxon>Arthropoda</taxon>
        <taxon>Chelicerata</taxon>
        <taxon>Arachnida</taxon>
        <taxon>Araneae</taxon>
        <taxon>Araneomorphae</taxon>
        <taxon>Entelegynae</taxon>
        <taxon>Araneoidea</taxon>
        <taxon>Araneidae</taxon>
        <taxon>Araneus</taxon>
    </lineage>
</organism>
<sequence length="152" mass="17523">MKIDDLQAMNFIMMAWQNVLQKTIKNCFAFVAFLTPLDVNPIDSAESDHFIQLENWSNLRNVTAFEDFVRCDLELATCSLLTIYEMIANAETSRDEEDNCSEKPLPSFQKALVGFNTMQEYLISSDLNDKVKMALCAMNFFLRIPKNPYNLK</sequence>
<dbReference type="AlphaFoldDB" id="A0A4Y2JMK4"/>
<comment type="caution">
    <text evidence="1">The sequence shown here is derived from an EMBL/GenBank/DDBJ whole genome shotgun (WGS) entry which is preliminary data.</text>
</comment>
<reference evidence="1 2" key="1">
    <citation type="journal article" date="2019" name="Sci. Rep.">
        <title>Orb-weaving spider Araneus ventricosus genome elucidates the spidroin gene catalogue.</title>
        <authorList>
            <person name="Kono N."/>
            <person name="Nakamura H."/>
            <person name="Ohtoshi R."/>
            <person name="Moran D.A.P."/>
            <person name="Shinohara A."/>
            <person name="Yoshida Y."/>
            <person name="Fujiwara M."/>
            <person name="Mori M."/>
            <person name="Tomita M."/>
            <person name="Arakawa K."/>
        </authorList>
    </citation>
    <scope>NUCLEOTIDE SEQUENCE [LARGE SCALE GENOMIC DNA]</scope>
</reference>
<dbReference type="EMBL" id="BGPR01003718">
    <property type="protein sequence ID" value="GBM91613.1"/>
    <property type="molecule type" value="Genomic_DNA"/>
</dbReference>
<evidence type="ECO:0000313" key="1">
    <source>
        <dbReference type="EMBL" id="GBM91613.1"/>
    </source>
</evidence>
<evidence type="ECO:0000313" key="2">
    <source>
        <dbReference type="Proteomes" id="UP000499080"/>
    </source>
</evidence>
<protein>
    <submittedName>
        <fullName evidence="1">Uncharacterized protein</fullName>
    </submittedName>
</protein>
<dbReference type="Proteomes" id="UP000499080">
    <property type="component" value="Unassembled WGS sequence"/>
</dbReference>
<accession>A0A4Y2JMK4</accession>
<keyword evidence="2" id="KW-1185">Reference proteome</keyword>
<gene>
    <name evidence="1" type="ORF">AVEN_158584_1</name>
</gene>
<proteinExistence type="predicted"/>